<organism evidence="1 2">
    <name type="scientific">Aphanomyces invadans</name>
    <dbReference type="NCBI Taxonomy" id="157072"/>
    <lineage>
        <taxon>Eukaryota</taxon>
        <taxon>Sar</taxon>
        <taxon>Stramenopiles</taxon>
        <taxon>Oomycota</taxon>
        <taxon>Saprolegniomycetes</taxon>
        <taxon>Saprolegniales</taxon>
        <taxon>Verrucalvaceae</taxon>
        <taxon>Aphanomyces</taxon>
    </lineage>
</organism>
<dbReference type="AlphaFoldDB" id="A0A418AN21"/>
<accession>A0A418AN21</accession>
<proteinExistence type="predicted"/>
<keyword evidence="2" id="KW-1185">Reference proteome</keyword>
<comment type="caution">
    <text evidence="1">The sequence shown here is derived from an EMBL/GenBank/DDBJ whole genome shotgun (WGS) entry which is preliminary data.</text>
</comment>
<evidence type="ECO:0000313" key="2">
    <source>
        <dbReference type="Proteomes" id="UP000285060"/>
    </source>
</evidence>
<name>A0A418AN21_9STRA</name>
<dbReference type="VEuPathDB" id="FungiDB:H310_12340"/>
<reference evidence="1 2" key="1">
    <citation type="submission" date="2018-08" db="EMBL/GenBank/DDBJ databases">
        <title>Aphanomyces genome sequencing and annotation.</title>
        <authorList>
            <person name="Minardi D."/>
            <person name="Oidtmann B."/>
            <person name="Van Der Giezen M."/>
            <person name="Studholme D.J."/>
        </authorList>
    </citation>
    <scope>NUCLEOTIDE SEQUENCE [LARGE SCALE GENOMIC DNA]</scope>
    <source>
        <strain evidence="1 2">NJM0002</strain>
    </source>
</reference>
<gene>
    <name evidence="1" type="ORF">DYB32_007761</name>
</gene>
<sequence>MQGSPSSILSLGLVPIFGIHWPSWSRTQYQLYRVFATCIIQPPPPAWESRAAMSALPQDVPPADETDDQYLAAQKHALLLVQDGQVAEADRFLQTRGYTHRLATAVLQYSFPGAPVAATTLAYTSDSPSIDPRPFVCAADNALPPAMLAFMQHALSSSHSPFWKAHQYSVDPPSPYFSYVHDLSQPRVSGLDDVVHYLKELAQARVPAVKRAKFAEWWTHCRPHDSGHQFHFDSADEGRGGVRNPIVSTVMFLEAPCGGPTVVTDQSFGMPKLGRHGWLVHPNENRFVVFNGKVLHGVVPGRPGGDHSKAANDATPPRRVTFMVAFWDFDVRQLPPPAGERPGSAMPLSWNADEAREPEWKRRFLPSSLVRRVPTIHSLFKIVSKELNEFGELERLVGVRVELSNEPFDVLGGHSVQRIVVTVLMATGVKRVVVAQALKQLVDVDGTALVVVEYLRKFMSSETAQGRDALVREIAG</sequence>
<evidence type="ECO:0000313" key="1">
    <source>
        <dbReference type="EMBL" id="RHY26282.1"/>
    </source>
</evidence>
<dbReference type="EMBL" id="QUSY01001048">
    <property type="protein sequence ID" value="RHY26282.1"/>
    <property type="molecule type" value="Genomic_DNA"/>
</dbReference>
<dbReference type="Proteomes" id="UP000285060">
    <property type="component" value="Unassembled WGS sequence"/>
</dbReference>
<protein>
    <submittedName>
        <fullName evidence="1">Uncharacterized protein</fullName>
    </submittedName>
</protein>